<dbReference type="GO" id="GO:0051893">
    <property type="term" value="P:regulation of focal adhesion assembly"/>
    <property type="evidence" value="ECO:0007669"/>
    <property type="project" value="TreeGrafter"/>
</dbReference>
<dbReference type="GO" id="GO:0046872">
    <property type="term" value="F:metal ion binding"/>
    <property type="evidence" value="ECO:0007669"/>
    <property type="project" value="UniProtKB-KW"/>
</dbReference>
<reference evidence="8" key="1">
    <citation type="submission" date="2018-11" db="EMBL/GenBank/DDBJ databases">
        <authorList>
            <person name="Alioto T."/>
            <person name="Alioto T."/>
        </authorList>
    </citation>
    <scope>NUCLEOTIDE SEQUENCE</scope>
</reference>
<dbReference type="GO" id="GO:0001725">
    <property type="term" value="C:stress fiber"/>
    <property type="evidence" value="ECO:0007669"/>
    <property type="project" value="TreeGrafter"/>
</dbReference>
<dbReference type="InterPro" id="IPR001781">
    <property type="entry name" value="Znf_LIM"/>
</dbReference>
<dbReference type="PROSITE" id="PS50023">
    <property type="entry name" value="LIM_DOMAIN_2"/>
    <property type="match status" value="1"/>
</dbReference>
<name>A0A8B6FPV5_MYTGA</name>
<feature type="compositionally biased region" description="Polar residues" evidence="5">
    <location>
        <begin position="191"/>
        <end position="200"/>
    </location>
</feature>
<feature type="compositionally biased region" description="Basic and acidic residues" evidence="5">
    <location>
        <begin position="623"/>
        <end position="632"/>
    </location>
</feature>
<evidence type="ECO:0000256" key="3">
    <source>
        <dbReference type="ARBA" id="ARBA00023038"/>
    </source>
</evidence>
<dbReference type="PANTHER" id="PTHR15551:SF3">
    <property type="entry name" value="LIM AND CALPONIN HOMOLOGY DOMAINS-CONTAINING PROTEIN 1"/>
    <property type="match status" value="1"/>
</dbReference>
<keyword evidence="2 4" id="KW-0862">Zinc</keyword>
<feature type="compositionally biased region" description="Basic and acidic residues" evidence="5">
    <location>
        <begin position="101"/>
        <end position="131"/>
    </location>
</feature>
<evidence type="ECO:0000256" key="4">
    <source>
        <dbReference type="PROSITE-ProRule" id="PRU00125"/>
    </source>
</evidence>
<dbReference type="Pfam" id="PF00412">
    <property type="entry name" value="LIM"/>
    <property type="match status" value="1"/>
</dbReference>
<feature type="compositionally biased region" description="Polar residues" evidence="5">
    <location>
        <begin position="1033"/>
        <end position="1044"/>
    </location>
</feature>
<sequence>MSDIIGKMKFRIRFVNLSNTSREKRKSVGQLPVHFYPIEDNEDLLWDVKTPSKAPGISDAMSRIEGNQTESEPKRAPMLSAKSRSKSMGNAFTGSGVSAWADRDKEQKDTYYKSKTENRSSRTLDENHNAEKPPNQSARRLSNKFSSMLKSFESKEDNETSKVYEKPPRKSFEFSSVDAKSDKFKDPKILDTQTARSTLSPKKKPEPTRPKNYIEKDIKIKQKSHNPKGFGITVIGGQDKKQPVIIDKVNLDSGVSIFVDGSAADVCEVQAKDEIISVNNRDIGIMTQAMVRKVIDDANKKGELEIRVRRYNAEESEEEEDEDDDEDDDAFHPSINSSVEPDTSFSTKSTFQPSRTSSRVSESPSTPETTQRTRSSYQTSSLSRRTESPSSQESPLRSHDPSPASRTTESSSTDETPRFARSTHEFSARTRPSPEKTIESAPPKEEVITTTVTKVTESSPKPTEMDTSLPPYQRRRQRPNYNFNTQEDTEPKTSILTELGREKEWIMEQMSGAKSSTNEEKVTEREEAAIEDQIIPQSKPNEESSYHRSYTSYNKTEEPVTKEEPVLQQTSPSYEKIEEEKPTIRVHRSRPPEEDTSRRVREIPVTRATKPEVNHIDLPVHTNHREDRHEDLSPSQSSGGFGPPEILRRWQRPRPRSEYSSSSSINNDDKRLSAASLDSTASSPRFPEDDIAQNHMNGAKPHAVVGQPVILEFTQEPSSQSFNMSAPSQSNNASSSSLVIDPRNRMDESDVSLPQYNFHFNIGDNNSKEKDQLQYDLEAERERIRQEEKERMEYERRQWEEEEQRRIQEKEAQLREEEEKLQREKQRIEEMKASMEREKMELSKHQNDNRNSDQYNTYSDNKYGSDRYSRSRPENHHFSAYANSNSTPRTLDTSSSWRSSHPKEEPQQRENLSREDMLAMNRTAKPFSRRPENDQPNNANDNHVQRDNLSKEDIHGLNYAPRPKIRSSQDWIQNNDSGSKHSSRSESPNEHWLIEEAERRRKSGHTSGYQTGPIQPKSDILSNRWQNDRHGQPSGSMSPQNTRSYEVKQFSAKSQNKLNQTLPANFSIGNIKPKPMPPVPPKPGRNSNSNFSSSTRAPSNVSSPTSPSSPKSYAEQVVAVSGKQLCSHCSQELGFGAAMVIESLGLYYHVQCFKCCVCHSALGNGVQGADVRVRVNKLHCRNCYSNEEAGLKFSKV</sequence>
<feature type="compositionally biased region" description="Low complexity" evidence="5">
    <location>
        <begin position="725"/>
        <end position="737"/>
    </location>
</feature>
<feature type="compositionally biased region" description="Polar residues" evidence="5">
    <location>
        <begin position="966"/>
        <end position="977"/>
    </location>
</feature>
<feature type="compositionally biased region" description="Polar residues" evidence="5">
    <location>
        <begin position="86"/>
        <end position="96"/>
    </location>
</feature>
<feature type="compositionally biased region" description="Acidic residues" evidence="5">
    <location>
        <begin position="314"/>
        <end position="329"/>
    </location>
</feature>
<keyword evidence="1 4" id="KW-0479">Metal-binding</keyword>
<proteinExistence type="predicted"/>
<dbReference type="SMART" id="SM00228">
    <property type="entry name" value="PDZ"/>
    <property type="match status" value="1"/>
</dbReference>
<feature type="compositionally biased region" description="Pro residues" evidence="5">
    <location>
        <begin position="1074"/>
        <end position="1083"/>
    </location>
</feature>
<dbReference type="CDD" id="cd00136">
    <property type="entry name" value="PDZ_canonical"/>
    <property type="match status" value="1"/>
</dbReference>
<feature type="region of interest" description="Disordered" evidence="5">
    <location>
        <begin position="310"/>
        <end position="497"/>
    </location>
</feature>
<dbReference type="OrthoDB" id="15627at2759"/>
<dbReference type="SMART" id="SM00132">
    <property type="entry name" value="LIM"/>
    <property type="match status" value="1"/>
</dbReference>
<dbReference type="PROSITE" id="PS50106">
    <property type="entry name" value="PDZ"/>
    <property type="match status" value="1"/>
</dbReference>
<feature type="compositionally biased region" description="Basic and acidic residues" evidence="5">
    <location>
        <begin position="590"/>
        <end position="615"/>
    </location>
</feature>
<feature type="region of interest" description="Disordered" evidence="5">
    <location>
        <begin position="509"/>
        <end position="739"/>
    </location>
</feature>
<feature type="compositionally biased region" description="Basic and acidic residues" evidence="5">
    <location>
        <begin position="517"/>
        <end position="528"/>
    </location>
</feature>
<protein>
    <submittedName>
        <fullName evidence="8">F-box protein 20</fullName>
    </submittedName>
</protein>
<dbReference type="Proteomes" id="UP000596742">
    <property type="component" value="Unassembled WGS sequence"/>
</dbReference>
<dbReference type="GO" id="GO:0051496">
    <property type="term" value="P:positive regulation of stress fiber assembly"/>
    <property type="evidence" value="ECO:0007669"/>
    <property type="project" value="TreeGrafter"/>
</dbReference>
<feature type="compositionally biased region" description="Low complexity" evidence="5">
    <location>
        <begin position="673"/>
        <end position="683"/>
    </location>
</feature>
<feature type="domain" description="LIM zinc-binding" evidence="6">
    <location>
        <begin position="1124"/>
        <end position="1190"/>
    </location>
</feature>
<evidence type="ECO:0000313" key="8">
    <source>
        <dbReference type="EMBL" id="VDI52500.1"/>
    </source>
</evidence>
<feature type="region of interest" description="Disordered" evidence="5">
    <location>
        <begin position="185"/>
        <end position="210"/>
    </location>
</feature>
<dbReference type="EMBL" id="UYJE01007179">
    <property type="protein sequence ID" value="VDI52500.1"/>
    <property type="molecule type" value="Genomic_DNA"/>
</dbReference>
<feature type="compositionally biased region" description="Basic and acidic residues" evidence="5">
    <location>
        <begin position="415"/>
        <end position="447"/>
    </location>
</feature>
<dbReference type="PROSITE" id="PS00478">
    <property type="entry name" value="LIM_DOMAIN_1"/>
    <property type="match status" value="1"/>
</dbReference>
<evidence type="ECO:0000313" key="9">
    <source>
        <dbReference type="Proteomes" id="UP000596742"/>
    </source>
</evidence>
<feature type="compositionally biased region" description="Low complexity" evidence="5">
    <location>
        <begin position="1086"/>
        <end position="1111"/>
    </location>
</feature>
<feature type="compositionally biased region" description="Basic and acidic residues" evidence="5">
    <location>
        <begin position="555"/>
        <end position="565"/>
    </location>
</feature>
<dbReference type="SUPFAM" id="SSF50156">
    <property type="entry name" value="PDZ domain-like"/>
    <property type="match status" value="1"/>
</dbReference>
<feature type="region of interest" description="Disordered" evidence="5">
    <location>
        <begin position="55"/>
        <end position="141"/>
    </location>
</feature>
<feature type="compositionally biased region" description="Basic and acidic residues" evidence="5">
    <location>
        <begin position="863"/>
        <end position="877"/>
    </location>
</feature>
<evidence type="ECO:0000256" key="5">
    <source>
        <dbReference type="SAM" id="MobiDB-lite"/>
    </source>
</evidence>
<dbReference type="CDD" id="cd08368">
    <property type="entry name" value="LIM"/>
    <property type="match status" value="1"/>
</dbReference>
<feature type="compositionally biased region" description="Basic and acidic residues" evidence="5">
    <location>
        <begin position="781"/>
        <end position="851"/>
    </location>
</feature>
<keyword evidence="3 4" id="KW-0440">LIM domain</keyword>
<comment type="caution">
    <text evidence="8">The sequence shown here is derived from an EMBL/GenBank/DDBJ whole genome shotgun (WGS) entry which is preliminary data.</text>
</comment>
<feature type="compositionally biased region" description="Basic and acidic residues" evidence="5">
    <location>
        <begin position="943"/>
        <end position="955"/>
    </location>
</feature>
<feature type="compositionally biased region" description="Polar residues" evidence="5">
    <location>
        <begin position="334"/>
        <end position="351"/>
    </location>
</feature>
<dbReference type="Gene3D" id="2.10.110.10">
    <property type="entry name" value="Cysteine Rich Protein"/>
    <property type="match status" value="1"/>
</dbReference>
<accession>A0A8B6FPV5</accession>
<evidence type="ECO:0000256" key="1">
    <source>
        <dbReference type="ARBA" id="ARBA00022723"/>
    </source>
</evidence>
<organism evidence="8 9">
    <name type="scientific">Mytilus galloprovincialis</name>
    <name type="common">Mediterranean mussel</name>
    <dbReference type="NCBI Taxonomy" id="29158"/>
    <lineage>
        <taxon>Eukaryota</taxon>
        <taxon>Metazoa</taxon>
        <taxon>Spiralia</taxon>
        <taxon>Lophotrochozoa</taxon>
        <taxon>Mollusca</taxon>
        <taxon>Bivalvia</taxon>
        <taxon>Autobranchia</taxon>
        <taxon>Pteriomorphia</taxon>
        <taxon>Mytilida</taxon>
        <taxon>Mytiloidea</taxon>
        <taxon>Mytilidae</taxon>
        <taxon>Mytilinae</taxon>
        <taxon>Mytilus</taxon>
    </lineage>
</organism>
<feature type="region of interest" description="Disordered" evidence="5">
    <location>
        <begin position="1065"/>
        <end position="1111"/>
    </location>
</feature>
<feature type="compositionally biased region" description="Basic and acidic residues" evidence="5">
    <location>
        <begin position="901"/>
        <end position="917"/>
    </location>
</feature>
<dbReference type="InterPro" id="IPR001478">
    <property type="entry name" value="PDZ"/>
</dbReference>
<dbReference type="InterPro" id="IPR036034">
    <property type="entry name" value="PDZ_sf"/>
</dbReference>
<feature type="compositionally biased region" description="Basic and acidic residues" evidence="5">
    <location>
        <begin position="983"/>
        <end position="999"/>
    </location>
</feature>
<dbReference type="AlphaFoldDB" id="A0A8B6FPV5"/>
<feature type="compositionally biased region" description="Low complexity" evidence="5">
    <location>
        <begin position="405"/>
        <end position="414"/>
    </location>
</feature>
<evidence type="ECO:0000256" key="2">
    <source>
        <dbReference type="ARBA" id="ARBA00022833"/>
    </source>
</evidence>
<dbReference type="Gene3D" id="2.30.42.10">
    <property type="match status" value="1"/>
</dbReference>
<feature type="compositionally biased region" description="Polar residues" evidence="5">
    <location>
        <begin position="881"/>
        <end position="899"/>
    </location>
</feature>
<dbReference type="PANTHER" id="PTHR15551">
    <property type="entry name" value="LIM DOMAIN ONLY 7"/>
    <property type="match status" value="1"/>
</dbReference>
<dbReference type="GO" id="GO:0032034">
    <property type="term" value="F:myosin II head/neck binding"/>
    <property type="evidence" value="ECO:0007669"/>
    <property type="project" value="TreeGrafter"/>
</dbReference>
<evidence type="ECO:0000259" key="7">
    <source>
        <dbReference type="PROSITE" id="PS50106"/>
    </source>
</evidence>
<feature type="compositionally biased region" description="Low complexity" evidence="5">
    <location>
        <begin position="352"/>
        <end position="391"/>
    </location>
</feature>
<keyword evidence="9" id="KW-1185">Reference proteome</keyword>
<gene>
    <name evidence="8" type="ORF">MGAL_10B014322</name>
</gene>
<feature type="region of interest" description="Disordered" evidence="5">
    <location>
        <begin position="781"/>
        <end position="1053"/>
    </location>
</feature>
<feature type="compositionally biased region" description="Polar residues" evidence="5">
    <location>
        <begin position="852"/>
        <end position="862"/>
    </location>
</feature>
<evidence type="ECO:0000259" key="6">
    <source>
        <dbReference type="PROSITE" id="PS50023"/>
    </source>
</evidence>
<feature type="compositionally biased region" description="Low complexity" evidence="5">
    <location>
        <begin position="448"/>
        <end position="461"/>
    </location>
</feature>
<feature type="compositionally biased region" description="Polar residues" evidence="5">
    <location>
        <begin position="715"/>
        <end position="724"/>
    </location>
</feature>
<feature type="domain" description="PDZ" evidence="7">
    <location>
        <begin position="217"/>
        <end position="310"/>
    </location>
</feature>